<feature type="domain" description="ABC1 atypical kinase-like" evidence="2">
    <location>
        <begin position="9"/>
        <end position="127"/>
    </location>
</feature>
<comment type="caution">
    <text evidence="3">The sequence shown here is derived from an EMBL/GenBank/DDBJ whole genome shotgun (WGS) entry which is preliminary data.</text>
</comment>
<feature type="compositionally biased region" description="Polar residues" evidence="1">
    <location>
        <begin position="771"/>
        <end position="780"/>
    </location>
</feature>
<evidence type="ECO:0000313" key="4">
    <source>
        <dbReference type="Proteomes" id="UP000308730"/>
    </source>
</evidence>
<keyword evidence="4" id="KW-1185">Reference proteome</keyword>
<dbReference type="InterPro" id="IPR052402">
    <property type="entry name" value="ADCK_kinase"/>
</dbReference>
<evidence type="ECO:0000256" key="1">
    <source>
        <dbReference type="SAM" id="MobiDB-lite"/>
    </source>
</evidence>
<dbReference type="InterPro" id="IPR011009">
    <property type="entry name" value="Kinase-like_dom_sf"/>
</dbReference>
<dbReference type="Pfam" id="PF03109">
    <property type="entry name" value="ABC1"/>
    <property type="match status" value="1"/>
</dbReference>
<dbReference type="PANTHER" id="PTHR45890">
    <property type="entry name" value="AARF DOMAIN CONTAINING KINASE 2 (PREDICTED)"/>
    <property type="match status" value="1"/>
</dbReference>
<feature type="compositionally biased region" description="Low complexity" evidence="1">
    <location>
        <begin position="915"/>
        <end position="958"/>
    </location>
</feature>
<dbReference type="InterPro" id="IPR004147">
    <property type="entry name" value="ABC1_dom"/>
</dbReference>
<sequence length="1352" mass="151235">MSIFAHALTFLPGMQWLSLPDEVDVFGKMMNEQLNLRIEADNLIEFESKFQGRNLPVTFPRPLKVWSTRDVLVEEFENAVPLETFMKNGGGPCNSILAEIGLDAFLNMLLLDNFVHSDLHPGNIMVKFCKPITTGTLLKNVWSSLCAKYITGDSAAGTTQTTHADADSDSLVDGLRHLRHDPVAWRQELRSICEQGYLPEIVFIDAGLVTTLDAVDRKNFLDLFRAVAEFDGYRAGHLMVSRCRTPELAINTETFALKMQHIVLNVKRKTFSLGQIKISDILTEVLTAVRQHHVRMEADFVNTVISILLLEGIGRQLDPKLDLFKSALPILRQLGRQMSTQENMKELPSGNMGAFLKLWVWMEARELASSALVNVDELVRRDWYVFLQRCETVDFQTVCIVTPETVDVSSIKLLRKSFDLVVGVEVIEQEDIKGLQLLVPDVGWPDIFNSGVMVFSPGEDKFKHLVELLKTKGSWDGGDQGLLNEWRGDNWNRLSFTYNTTPTAAYTYAPAYERFGARISAIHFIGPNKPWKSLPWREPGQKSVDQPQLGPQQTYDYSALLDRWFQVYDRHYRIDTPVSRSDFEVQRYSSAWDAVSSAGDNSSISATTPLQGVFGLADLRRIATEGYSSSGNKSYPVAMPVEGQYRSMPLDGRVDLMRPRKQPEPEAEVSQDGPGEQTPTARDTAGFDQGQHELPEGVQQMRMYTLPTPGPNEVPPTPYGHYQSLPSSETPTPYYGPASVGYRDDHDHQRGHSHHHHFEQAQFTLHLPQVQDSDQYSSEPSAPVRGWHSPQTPHRSHHAGGHQQHTSPQTVSPTHSPTRSRRGGVPDGQPTSSPQSTHSTQHTGPHGHTDRGARHSPSHSRNPSFQHGAQPAHQERHGEPTLNVSQQRQQQHSPIQDHQFPPYLQSPRPQPPSPHWSSPQSQQHWSSSPQQHSSQQYVPQQQQHTPQHNPQQHSSPNHVIPHDQMPRSPSPPKVTWNPAVEPPPHDPPTQSAFPVDTYFPNIWDQAPSQIHDATYQSFPSDPTTPQPKSPAVFFDPPPPSTIPEQLLREGRYSNVLGHPTQEQSPGIPSAGPTPDRNKVKSVFPWEDKPRHVPRRVFPSSDLPPADKFVEEVKVSPVSPRNPTHGRTNSQPHTHSPPGGFPPQLSFSNAWDNVPSIQKFASKLLHPRQPSLTLPPTPDNSWRKRERREWQERQDASSMDGDDEDEGESDASVESDGNDKKGKQRSRASSSASAPAPSRGKKEYRMRGVQTVSPEMMNKGVQVTILREDGTIRLNSSSKRSVSVDRARAGRRNSYSECQRTVIHAFPVVGISDRVDFSSNPRITSHVLPAEDPFSSAAPGSVSRGSNVAEDGH</sequence>
<dbReference type="Gene3D" id="3.90.550.10">
    <property type="entry name" value="Spore Coat Polysaccharide Biosynthesis Protein SpsA, Chain A"/>
    <property type="match status" value="1"/>
</dbReference>
<feature type="compositionally biased region" description="Low complexity" evidence="1">
    <location>
        <begin position="1226"/>
        <end position="1237"/>
    </location>
</feature>
<dbReference type="InterPro" id="IPR029044">
    <property type="entry name" value="Nucleotide-diphossugar_trans"/>
</dbReference>
<feature type="compositionally biased region" description="Polar residues" evidence="1">
    <location>
        <begin position="1118"/>
        <end position="1133"/>
    </location>
</feature>
<feature type="compositionally biased region" description="Pro residues" evidence="1">
    <location>
        <begin position="708"/>
        <end position="718"/>
    </location>
</feature>
<feature type="region of interest" description="Disordered" evidence="1">
    <location>
        <begin position="703"/>
        <end position="758"/>
    </location>
</feature>
<feature type="compositionally biased region" description="Low complexity" evidence="1">
    <location>
        <begin position="829"/>
        <end position="843"/>
    </location>
</feature>
<dbReference type="SUPFAM" id="SSF53448">
    <property type="entry name" value="Nucleotide-diphospho-sugar transferases"/>
    <property type="match status" value="1"/>
</dbReference>
<evidence type="ECO:0000313" key="3">
    <source>
        <dbReference type="EMBL" id="THH33156.1"/>
    </source>
</evidence>
<protein>
    <recommendedName>
        <fullName evidence="2">ABC1 atypical kinase-like domain-containing protein</fullName>
    </recommendedName>
</protein>
<feature type="compositionally biased region" description="Low complexity" evidence="1">
    <location>
        <begin position="885"/>
        <end position="907"/>
    </location>
</feature>
<dbReference type="Proteomes" id="UP000308730">
    <property type="component" value="Unassembled WGS sequence"/>
</dbReference>
<accession>A0A4S4N2H9</accession>
<dbReference type="EMBL" id="SGPM01000010">
    <property type="protein sequence ID" value="THH33156.1"/>
    <property type="molecule type" value="Genomic_DNA"/>
</dbReference>
<dbReference type="GO" id="GO:0005739">
    <property type="term" value="C:mitochondrion"/>
    <property type="evidence" value="ECO:0007669"/>
    <property type="project" value="TreeGrafter"/>
</dbReference>
<dbReference type="SUPFAM" id="SSF56112">
    <property type="entry name" value="Protein kinase-like (PK-like)"/>
    <property type="match status" value="1"/>
</dbReference>
<feature type="compositionally biased region" description="Acidic residues" evidence="1">
    <location>
        <begin position="1199"/>
        <end position="1212"/>
    </location>
</feature>
<organism evidence="3 4">
    <name type="scientific">Antrodiella citrinella</name>
    <dbReference type="NCBI Taxonomy" id="2447956"/>
    <lineage>
        <taxon>Eukaryota</taxon>
        <taxon>Fungi</taxon>
        <taxon>Dikarya</taxon>
        <taxon>Basidiomycota</taxon>
        <taxon>Agaricomycotina</taxon>
        <taxon>Agaricomycetes</taxon>
        <taxon>Polyporales</taxon>
        <taxon>Steccherinaceae</taxon>
        <taxon>Antrodiella</taxon>
    </lineage>
</organism>
<feature type="compositionally biased region" description="Polar residues" evidence="1">
    <location>
        <begin position="803"/>
        <end position="817"/>
    </location>
</feature>
<gene>
    <name evidence="3" type="ORF">EUX98_g1061</name>
</gene>
<feature type="compositionally biased region" description="Basic and acidic residues" evidence="1">
    <location>
        <begin position="1180"/>
        <end position="1194"/>
    </location>
</feature>
<feature type="region of interest" description="Disordered" evidence="1">
    <location>
        <begin position="660"/>
        <end position="690"/>
    </location>
</feature>
<name>A0A4S4N2H9_9APHY</name>
<dbReference type="Pfam" id="PF01501">
    <property type="entry name" value="Glyco_transf_8"/>
    <property type="match status" value="1"/>
</dbReference>
<feature type="region of interest" description="Disordered" evidence="1">
    <location>
        <begin position="1325"/>
        <end position="1352"/>
    </location>
</feature>
<evidence type="ECO:0000259" key="2">
    <source>
        <dbReference type="Pfam" id="PF03109"/>
    </source>
</evidence>
<dbReference type="GO" id="GO:0016757">
    <property type="term" value="F:glycosyltransferase activity"/>
    <property type="evidence" value="ECO:0007669"/>
    <property type="project" value="InterPro"/>
</dbReference>
<feature type="region of interest" description="Disordered" evidence="1">
    <location>
        <begin position="771"/>
        <end position="1248"/>
    </location>
</feature>
<reference evidence="3 4" key="1">
    <citation type="submission" date="2019-02" db="EMBL/GenBank/DDBJ databases">
        <title>Genome sequencing of the rare red list fungi Antrodiella citrinella (Flaviporus citrinellus).</title>
        <authorList>
            <person name="Buettner E."/>
            <person name="Kellner H."/>
        </authorList>
    </citation>
    <scope>NUCLEOTIDE SEQUENCE [LARGE SCALE GENOMIC DNA]</scope>
    <source>
        <strain evidence="3 4">DSM 108506</strain>
    </source>
</reference>
<proteinExistence type="predicted"/>
<dbReference type="InterPro" id="IPR002495">
    <property type="entry name" value="Glyco_trans_8"/>
</dbReference>
<dbReference type="OrthoDB" id="1290869at2759"/>
<dbReference type="PANTHER" id="PTHR45890:SF1">
    <property type="entry name" value="AARF DOMAIN CONTAINING KINASE 2"/>
    <property type="match status" value="1"/>
</dbReference>